<dbReference type="EMBL" id="SGVY01000089">
    <property type="protein sequence ID" value="TFH69781.1"/>
    <property type="molecule type" value="Genomic_DNA"/>
</dbReference>
<dbReference type="RefSeq" id="WP_134844681.1">
    <property type="nucleotide sequence ID" value="NZ_SGVY01000089.1"/>
</dbReference>
<dbReference type="OrthoDB" id="9953819at2"/>
<dbReference type="GeneID" id="302996899"/>
<comment type="caution">
    <text evidence="1">The sequence shown here is derived from an EMBL/GenBank/DDBJ whole genome shotgun (WGS) entry which is preliminary data.</text>
</comment>
<reference evidence="1 2" key="1">
    <citation type="submission" date="2019-02" db="EMBL/GenBank/DDBJ databases">
        <title>Draft Genome Sequence of the Prevotella sp. BCRC 81118, Isolated from Human Feces.</title>
        <authorList>
            <person name="Huang C.-H."/>
        </authorList>
    </citation>
    <scope>NUCLEOTIDE SEQUENCE [LARGE SCALE GENOMIC DNA]</scope>
    <source>
        <strain evidence="1 2">BCRC 81118</strain>
    </source>
</reference>
<evidence type="ECO:0000313" key="2">
    <source>
        <dbReference type="Proteomes" id="UP000297872"/>
    </source>
</evidence>
<dbReference type="Proteomes" id="UP000297872">
    <property type="component" value="Unassembled WGS sequence"/>
</dbReference>
<dbReference type="AlphaFoldDB" id="A0A4Y8UNA1"/>
<evidence type="ECO:0008006" key="3">
    <source>
        <dbReference type="Google" id="ProtNLM"/>
    </source>
</evidence>
<sequence length="132" mass="15228">MTKYLVCILTILMLSSCKKRELQVLVAGQDCKYWLKLSDESKSQTIYYFDRSGKWSVFIRPYRSNTMKKYNGGDVMLVEKWSVIDDSILNIGGIGYAVTRISNKMIIIKNKHFKDTLVYLPSPPSIEENNSD</sequence>
<dbReference type="PROSITE" id="PS51257">
    <property type="entry name" value="PROKAR_LIPOPROTEIN"/>
    <property type="match status" value="1"/>
</dbReference>
<gene>
    <name evidence="1" type="ORF">EXN75_16720</name>
</gene>
<organism evidence="1 2">
    <name type="scientific">Segatella hominis</name>
    <dbReference type="NCBI Taxonomy" id="2518605"/>
    <lineage>
        <taxon>Bacteria</taxon>
        <taxon>Pseudomonadati</taxon>
        <taxon>Bacteroidota</taxon>
        <taxon>Bacteroidia</taxon>
        <taxon>Bacteroidales</taxon>
        <taxon>Prevotellaceae</taxon>
        <taxon>Segatella</taxon>
    </lineage>
</organism>
<evidence type="ECO:0000313" key="1">
    <source>
        <dbReference type="EMBL" id="TFH69781.1"/>
    </source>
</evidence>
<proteinExistence type="predicted"/>
<keyword evidence="2" id="KW-1185">Reference proteome</keyword>
<name>A0A4Y8UNA1_9BACT</name>
<accession>A0A4Y8UNA1</accession>
<protein>
    <recommendedName>
        <fullName evidence="3">Lipoprotein</fullName>
    </recommendedName>
</protein>